<evidence type="ECO:0000313" key="1">
    <source>
        <dbReference type="EMBL" id="MBX53013.1"/>
    </source>
</evidence>
<dbReference type="EMBL" id="GGEC01072529">
    <property type="protein sequence ID" value="MBX53013.1"/>
    <property type="molecule type" value="Transcribed_RNA"/>
</dbReference>
<dbReference type="AlphaFoldDB" id="A0A2P2PE63"/>
<accession>A0A2P2PE63</accession>
<reference evidence="1" key="1">
    <citation type="submission" date="2018-02" db="EMBL/GenBank/DDBJ databases">
        <title>Rhizophora mucronata_Transcriptome.</title>
        <authorList>
            <person name="Meera S.P."/>
            <person name="Sreeshan A."/>
            <person name="Augustine A."/>
        </authorList>
    </citation>
    <scope>NUCLEOTIDE SEQUENCE</scope>
    <source>
        <tissue evidence="1">Leaf</tissue>
    </source>
</reference>
<proteinExistence type="predicted"/>
<organism evidence="1">
    <name type="scientific">Rhizophora mucronata</name>
    <name type="common">Asiatic mangrove</name>
    <dbReference type="NCBI Taxonomy" id="61149"/>
    <lineage>
        <taxon>Eukaryota</taxon>
        <taxon>Viridiplantae</taxon>
        <taxon>Streptophyta</taxon>
        <taxon>Embryophyta</taxon>
        <taxon>Tracheophyta</taxon>
        <taxon>Spermatophyta</taxon>
        <taxon>Magnoliopsida</taxon>
        <taxon>eudicotyledons</taxon>
        <taxon>Gunneridae</taxon>
        <taxon>Pentapetalae</taxon>
        <taxon>rosids</taxon>
        <taxon>fabids</taxon>
        <taxon>Malpighiales</taxon>
        <taxon>Rhizophoraceae</taxon>
        <taxon>Rhizophora</taxon>
    </lineage>
</organism>
<sequence length="47" mass="5559">MKRRVQGGKRTLMIHWKHNSMLNIDTLLQKFCCIASFKQNHPSLPLH</sequence>
<name>A0A2P2PE63_RHIMU</name>
<protein>
    <submittedName>
        <fullName evidence="1">Uncharacterized protein</fullName>
    </submittedName>
</protein>